<evidence type="ECO:0000259" key="2">
    <source>
        <dbReference type="Pfam" id="PF00487"/>
    </source>
</evidence>
<protein>
    <submittedName>
        <fullName evidence="3">Fatty acid desaturase</fullName>
    </submittedName>
</protein>
<dbReference type="RefSeq" id="WP_145347186.1">
    <property type="nucleotide sequence ID" value="NZ_CP036261.1"/>
</dbReference>
<feature type="transmembrane region" description="Helical" evidence="1">
    <location>
        <begin position="79"/>
        <end position="100"/>
    </location>
</feature>
<dbReference type="KEGG" id="ruv:EC9_36570"/>
<dbReference type="Pfam" id="PF00487">
    <property type="entry name" value="FA_desaturase"/>
    <property type="match status" value="1"/>
</dbReference>
<gene>
    <name evidence="3" type="ORF">EC9_36570</name>
</gene>
<dbReference type="GO" id="GO:0006629">
    <property type="term" value="P:lipid metabolic process"/>
    <property type="evidence" value="ECO:0007669"/>
    <property type="project" value="InterPro"/>
</dbReference>
<feature type="transmembrane region" description="Helical" evidence="1">
    <location>
        <begin position="161"/>
        <end position="191"/>
    </location>
</feature>
<keyword evidence="1" id="KW-0472">Membrane</keyword>
<accession>A0A517M3K6</accession>
<dbReference type="EMBL" id="CP036261">
    <property type="protein sequence ID" value="QDS89457.1"/>
    <property type="molecule type" value="Genomic_DNA"/>
</dbReference>
<keyword evidence="1" id="KW-0812">Transmembrane</keyword>
<sequence length="377" mass="43955">MSTSSIPRQDVLDANSTGNKTEGASFKFSEGHRLIRDLGRPKPILYWLDFLPCILIAHTLFMTMRYMHEILPEDPSRAYLVQAILFPVCVILYMRCAMFIHELAHFGDKLPYFRPVWNSLCGVPFLIPSFVYLPHLDHHRRKSYGTHEDGEYFPLTHMSRWYLVAFLLHNLLIPILAYLRFLVVSPICWVYPPARRWVHRHASTIVVDPFYERRDGSPELMRLVVRQEAFCFVWLLWFTFGDWIMTGQLVSPMWFWGYLTGVAVLTLNAVRTLGAHRWTGDGRVMSFEEQLLDTVNYPHRPWITELWGPIGTRYHALHHLFPSLPYHDAPEAHRRLMEGLPANSPYRETIRTSLLGEICELWRRAGGRSSSSKTVAT</sequence>
<dbReference type="OrthoDB" id="9792534at2"/>
<dbReference type="Proteomes" id="UP000319557">
    <property type="component" value="Chromosome"/>
</dbReference>
<feature type="transmembrane region" description="Helical" evidence="1">
    <location>
        <begin position="112"/>
        <end position="133"/>
    </location>
</feature>
<proteinExistence type="predicted"/>
<feature type="domain" description="Fatty acid desaturase" evidence="2">
    <location>
        <begin position="84"/>
        <end position="347"/>
    </location>
</feature>
<feature type="transmembrane region" description="Helical" evidence="1">
    <location>
        <begin position="253"/>
        <end position="270"/>
    </location>
</feature>
<keyword evidence="1" id="KW-1133">Transmembrane helix</keyword>
<evidence type="ECO:0000313" key="4">
    <source>
        <dbReference type="Proteomes" id="UP000319557"/>
    </source>
</evidence>
<keyword evidence="4" id="KW-1185">Reference proteome</keyword>
<reference evidence="3 4" key="1">
    <citation type="submission" date="2019-02" db="EMBL/GenBank/DDBJ databases">
        <title>Deep-cultivation of Planctomycetes and their phenomic and genomic characterization uncovers novel biology.</title>
        <authorList>
            <person name="Wiegand S."/>
            <person name="Jogler M."/>
            <person name="Boedeker C."/>
            <person name="Pinto D."/>
            <person name="Vollmers J."/>
            <person name="Rivas-Marin E."/>
            <person name="Kohn T."/>
            <person name="Peeters S.H."/>
            <person name="Heuer A."/>
            <person name="Rast P."/>
            <person name="Oberbeckmann S."/>
            <person name="Bunk B."/>
            <person name="Jeske O."/>
            <person name="Meyerdierks A."/>
            <person name="Storesund J.E."/>
            <person name="Kallscheuer N."/>
            <person name="Luecker S."/>
            <person name="Lage O.M."/>
            <person name="Pohl T."/>
            <person name="Merkel B.J."/>
            <person name="Hornburger P."/>
            <person name="Mueller R.-W."/>
            <person name="Bruemmer F."/>
            <person name="Labrenz M."/>
            <person name="Spormann A.M."/>
            <person name="Op den Camp H."/>
            <person name="Overmann J."/>
            <person name="Amann R."/>
            <person name="Jetten M.S.M."/>
            <person name="Mascher T."/>
            <person name="Medema M.H."/>
            <person name="Devos D.P."/>
            <person name="Kaster A.-K."/>
            <person name="Ovreas L."/>
            <person name="Rohde M."/>
            <person name="Galperin M.Y."/>
            <person name="Jogler C."/>
        </authorList>
    </citation>
    <scope>NUCLEOTIDE SEQUENCE [LARGE SCALE GENOMIC DNA]</scope>
    <source>
        <strain evidence="3 4">EC9</strain>
    </source>
</reference>
<dbReference type="InterPro" id="IPR005804">
    <property type="entry name" value="FA_desaturase_dom"/>
</dbReference>
<evidence type="ECO:0000313" key="3">
    <source>
        <dbReference type="EMBL" id="QDS89457.1"/>
    </source>
</evidence>
<evidence type="ECO:0000256" key="1">
    <source>
        <dbReference type="SAM" id="Phobius"/>
    </source>
</evidence>
<feature type="transmembrane region" description="Helical" evidence="1">
    <location>
        <begin position="44"/>
        <end position="67"/>
    </location>
</feature>
<organism evidence="3 4">
    <name type="scientific">Rosistilla ulvae</name>
    <dbReference type="NCBI Taxonomy" id="1930277"/>
    <lineage>
        <taxon>Bacteria</taxon>
        <taxon>Pseudomonadati</taxon>
        <taxon>Planctomycetota</taxon>
        <taxon>Planctomycetia</taxon>
        <taxon>Pirellulales</taxon>
        <taxon>Pirellulaceae</taxon>
        <taxon>Rosistilla</taxon>
    </lineage>
</organism>
<feature type="transmembrane region" description="Helical" evidence="1">
    <location>
        <begin position="223"/>
        <end position="241"/>
    </location>
</feature>
<name>A0A517M3K6_9BACT</name>
<dbReference type="AlphaFoldDB" id="A0A517M3K6"/>